<dbReference type="Proteomes" id="UP001580928">
    <property type="component" value="Unassembled WGS sequence"/>
</dbReference>
<dbReference type="Gene3D" id="3.60.21.10">
    <property type="match status" value="1"/>
</dbReference>
<dbReference type="EMBL" id="JBBVGT010000002">
    <property type="protein sequence ID" value="MFB5945765.1"/>
    <property type="molecule type" value="Genomic_DNA"/>
</dbReference>
<accession>A0ABV5CEE9</accession>
<dbReference type="RefSeq" id="WP_375557298.1">
    <property type="nucleotide sequence ID" value="NZ_JBBVGT010000002.1"/>
</dbReference>
<comment type="caution">
    <text evidence="3">The sequence shown here is derived from an EMBL/GenBank/DDBJ whole genome shotgun (WGS) entry which is preliminary data.</text>
</comment>
<dbReference type="PANTHER" id="PTHR22953">
    <property type="entry name" value="ACID PHOSPHATASE RELATED"/>
    <property type="match status" value="1"/>
</dbReference>
<feature type="domain" description="Calcineurin-like phosphoesterase" evidence="2">
    <location>
        <begin position="153"/>
        <end position="344"/>
    </location>
</feature>
<sequence length="397" mass="45393">MNTNKPTRRSFLQIAGASTVASLISPLDIFAESERAVVQSETSFGAPYLQNLNPTEVSVFVVDTKDSVTWVELDEGDEKRKIVNKSDGFLEAGRGPKSFKIDGLVPGKEYRYAVYRKEIIVFKPYDLQYGEPRKTKDYTFRTPLPSAQTVSCLIMNDIHDRPHSFSQLMSLNKEPYEFVVFNGDTFDYQTDERQLIDHLFQPVSELFAADKPMLMIRGNHETRGKYARDFKDYFSYPNGQYYFNFQQGPVHFIVLDTGEDKPDDAEVYGGIVDFDEFRREQALWLENVMTSKAYRQSPFKVVLMHIPPFHSGDWHGTMHCRELFAPLFEKYNVDVVISGHTHRYGIHKPNDEHSFPIVIGGGPKEGQRTIIHLSANQSQLSINMKDDTGTTVGELTI</sequence>
<dbReference type="Pfam" id="PF00149">
    <property type="entry name" value="Metallophos"/>
    <property type="match status" value="1"/>
</dbReference>
<keyword evidence="1" id="KW-0732">Signal</keyword>
<dbReference type="SUPFAM" id="SSF56300">
    <property type="entry name" value="Metallo-dependent phosphatases"/>
    <property type="match status" value="1"/>
</dbReference>
<reference evidence="3 4" key="1">
    <citation type="submission" date="2024-04" db="EMBL/GenBank/DDBJ databases">
        <title>Albibacterium profundi sp. nov., isolated from sediment of the Challenger Deep of Mariana Trench.</title>
        <authorList>
            <person name="Wang Y."/>
        </authorList>
    </citation>
    <scope>NUCLEOTIDE SEQUENCE [LARGE SCALE GENOMIC DNA]</scope>
    <source>
        <strain evidence="3 4">RHL897</strain>
    </source>
</reference>
<name>A0ABV5CEE9_9SPHI</name>
<evidence type="ECO:0000313" key="3">
    <source>
        <dbReference type="EMBL" id="MFB5945765.1"/>
    </source>
</evidence>
<evidence type="ECO:0000256" key="1">
    <source>
        <dbReference type="ARBA" id="ARBA00022729"/>
    </source>
</evidence>
<dbReference type="InterPro" id="IPR039331">
    <property type="entry name" value="PAPs-like"/>
</dbReference>
<dbReference type="InterPro" id="IPR004843">
    <property type="entry name" value="Calcineurin-like_PHP"/>
</dbReference>
<evidence type="ECO:0000259" key="2">
    <source>
        <dbReference type="Pfam" id="PF00149"/>
    </source>
</evidence>
<dbReference type="PANTHER" id="PTHR22953:SF153">
    <property type="entry name" value="PURPLE ACID PHOSPHATASE"/>
    <property type="match status" value="1"/>
</dbReference>
<proteinExistence type="predicted"/>
<evidence type="ECO:0000313" key="4">
    <source>
        <dbReference type="Proteomes" id="UP001580928"/>
    </source>
</evidence>
<gene>
    <name evidence="3" type="ORF">WKR92_07955</name>
</gene>
<organism evidence="3 4">
    <name type="scientific">Albibacterium profundi</name>
    <dbReference type="NCBI Taxonomy" id="3134906"/>
    <lineage>
        <taxon>Bacteria</taxon>
        <taxon>Pseudomonadati</taxon>
        <taxon>Bacteroidota</taxon>
        <taxon>Sphingobacteriia</taxon>
        <taxon>Sphingobacteriales</taxon>
        <taxon>Sphingobacteriaceae</taxon>
        <taxon>Albibacterium</taxon>
    </lineage>
</organism>
<dbReference type="PROSITE" id="PS51318">
    <property type="entry name" value="TAT"/>
    <property type="match status" value="1"/>
</dbReference>
<protein>
    <submittedName>
        <fullName evidence="3">Metallophosphoesterase</fullName>
    </submittedName>
</protein>
<dbReference type="InterPro" id="IPR029052">
    <property type="entry name" value="Metallo-depent_PP-like"/>
</dbReference>
<dbReference type="InterPro" id="IPR006311">
    <property type="entry name" value="TAT_signal"/>
</dbReference>
<keyword evidence="4" id="KW-1185">Reference proteome</keyword>